<feature type="domain" description="Wings apart-like protein C-terminal" evidence="3">
    <location>
        <begin position="229"/>
        <end position="816"/>
    </location>
</feature>
<reference evidence="5" key="1">
    <citation type="journal article" date="2019" name="Gigascience">
        <title>De novo genome assembly of the endangered Acer yangbiense, a plant species with extremely small populations endemic to Yunnan Province, China.</title>
        <authorList>
            <person name="Yang J."/>
            <person name="Wariss H.M."/>
            <person name="Tao L."/>
            <person name="Zhang R."/>
            <person name="Yun Q."/>
            <person name="Hollingsworth P."/>
            <person name="Dao Z."/>
            <person name="Luo G."/>
            <person name="Guo H."/>
            <person name="Ma Y."/>
            <person name="Sun W."/>
        </authorList>
    </citation>
    <scope>NUCLEOTIDE SEQUENCE [LARGE SCALE GENOMIC DNA]</scope>
    <source>
        <strain evidence="5">cv. Malutang</strain>
    </source>
</reference>
<evidence type="ECO:0000256" key="2">
    <source>
        <dbReference type="SAM" id="MobiDB-lite"/>
    </source>
</evidence>
<dbReference type="Pfam" id="PF07814">
    <property type="entry name" value="WAPL"/>
    <property type="match status" value="2"/>
</dbReference>
<evidence type="ECO:0000313" key="4">
    <source>
        <dbReference type="EMBL" id="TXG47354.1"/>
    </source>
</evidence>
<feature type="compositionally biased region" description="Polar residues" evidence="2">
    <location>
        <begin position="531"/>
        <end position="553"/>
    </location>
</feature>
<dbReference type="EMBL" id="VAHF01000013">
    <property type="protein sequence ID" value="TXG47354.1"/>
    <property type="molecule type" value="Genomic_DNA"/>
</dbReference>
<dbReference type="AlphaFoldDB" id="A0A5C7GRC3"/>
<evidence type="ECO:0000259" key="3">
    <source>
        <dbReference type="Pfam" id="PF07814"/>
    </source>
</evidence>
<feature type="compositionally biased region" description="Polar residues" evidence="2">
    <location>
        <begin position="40"/>
        <end position="51"/>
    </location>
</feature>
<dbReference type="FunFam" id="1.25.10.10:FF:000519">
    <property type="entry name" value="WAPL (Wings apart-like protein regulation of heterochromatin) protein"/>
    <property type="match status" value="1"/>
</dbReference>
<protein>
    <recommendedName>
        <fullName evidence="3">Wings apart-like protein C-terminal domain-containing protein</fullName>
    </recommendedName>
</protein>
<feature type="compositionally biased region" description="Acidic residues" evidence="2">
    <location>
        <begin position="26"/>
        <end position="37"/>
    </location>
</feature>
<feature type="compositionally biased region" description="Low complexity" evidence="2">
    <location>
        <begin position="56"/>
        <end position="70"/>
    </location>
</feature>
<dbReference type="InterPro" id="IPR022771">
    <property type="entry name" value="WAPL_C"/>
</dbReference>
<feature type="compositionally biased region" description="Polar residues" evidence="2">
    <location>
        <begin position="71"/>
        <end position="92"/>
    </location>
</feature>
<dbReference type="Proteomes" id="UP000323000">
    <property type="component" value="Chromosome 13"/>
</dbReference>
<dbReference type="PANTHER" id="PTHR22100:SF13">
    <property type="entry name" value="WINGS APART-LIKE PROTEIN HOMOLOG"/>
    <property type="match status" value="1"/>
</dbReference>
<feature type="compositionally biased region" description="Low complexity" evidence="2">
    <location>
        <begin position="559"/>
        <end position="572"/>
    </location>
</feature>
<dbReference type="PANTHER" id="PTHR22100">
    <property type="entry name" value="WINGS APART-LIKE PROTEIN HOMOLOG"/>
    <property type="match status" value="1"/>
</dbReference>
<dbReference type="InterPro" id="IPR011989">
    <property type="entry name" value="ARM-like"/>
</dbReference>
<feature type="domain" description="Wings apart-like protein C-terminal" evidence="3">
    <location>
        <begin position="126"/>
        <end position="186"/>
    </location>
</feature>
<keyword evidence="5" id="KW-1185">Reference proteome</keyword>
<comment type="similarity">
    <text evidence="1">Belongs to the WAPL family.</text>
</comment>
<dbReference type="Gene3D" id="1.25.10.10">
    <property type="entry name" value="Leucine-rich Repeat Variant"/>
    <property type="match status" value="3"/>
</dbReference>
<organism evidence="4 5">
    <name type="scientific">Acer yangbiense</name>
    <dbReference type="NCBI Taxonomy" id="1000413"/>
    <lineage>
        <taxon>Eukaryota</taxon>
        <taxon>Viridiplantae</taxon>
        <taxon>Streptophyta</taxon>
        <taxon>Embryophyta</taxon>
        <taxon>Tracheophyta</taxon>
        <taxon>Spermatophyta</taxon>
        <taxon>Magnoliopsida</taxon>
        <taxon>eudicotyledons</taxon>
        <taxon>Gunneridae</taxon>
        <taxon>Pentapetalae</taxon>
        <taxon>rosids</taxon>
        <taxon>malvids</taxon>
        <taxon>Sapindales</taxon>
        <taxon>Sapindaceae</taxon>
        <taxon>Hippocastanoideae</taxon>
        <taxon>Acereae</taxon>
        <taxon>Acer</taxon>
    </lineage>
</organism>
<dbReference type="OrthoDB" id="78088at2759"/>
<feature type="region of interest" description="Disordered" evidence="2">
    <location>
        <begin position="18"/>
        <end position="124"/>
    </location>
</feature>
<feature type="region of interest" description="Disordered" evidence="2">
    <location>
        <begin position="531"/>
        <end position="572"/>
    </location>
</feature>
<accession>A0A5C7GRC3</accession>
<feature type="region of interest" description="Disordered" evidence="2">
    <location>
        <begin position="684"/>
        <end position="715"/>
    </location>
</feature>
<evidence type="ECO:0000313" key="5">
    <source>
        <dbReference type="Proteomes" id="UP000323000"/>
    </source>
</evidence>
<dbReference type="InterPro" id="IPR039874">
    <property type="entry name" value="WAPL"/>
</dbReference>
<proteinExistence type="inferred from homology"/>
<evidence type="ECO:0000256" key="1">
    <source>
        <dbReference type="ARBA" id="ARBA00006854"/>
    </source>
</evidence>
<sequence>MMMVRTYGRRNRGSLARTYSDTTLTAEEDDVDLEEDPYRDSSSISQDTPQDLYNFPFSSSQESSPPRWSSQDNNNIQRSNNSIPVLPLTTTTKRTHFTDSENGVVRRPKKQRKQQGFPGPSIPVTSTLMEAQEFGEMMEHVDEVNFAIDGLKRGSQVRIRRASLLSLLSICVTAQQRRLLRTHGYANFRRILDGFFRLSFESFENFDLDCFEFGLLKMCGYLGTGRVLMVAHRMAKTIIDAIMGLNFDDSPSNLAAAALFYILTGDGQDDHLLESHGCIRFLIKLLKPVSSTATEDKTRKIGSKLLALRKDSDIIRDTTKISDSSSSAILSKVQEILVSCKEMKSCCGEDAGTGRPELSPKWIALLTMEKACLSKISFEDTTGTVRKTGGNFKEILRDLGGLDAVFDVIMNCYSVMEDANHDLDLQNFVLLLKCLKIMENATFLSKDNQSHLLGMKGNLNSHRSRLSFIKVIIFLIKILSDLYLLRISATSDKKSSKSSGGTDLISELALLTDDKVGNNEIIVISSSENCSSTGLVSSQKSSNASQNGSQLSFDQLGRSESNSETTTTSMNDNCLLKMRSRSSLSGSCSGTLRGFSGGTSLSSNGARGKFGLAEIPNSRKGDKYELLEDSEDPFAFDEDAFELSKWDLLSRKEKKSQTKKSRVINRGLEHGGQYQIMITSQEDSSNGENCQQLSSNGGIHQGSSNGEHRCSQGSSHSCAVDKEKSTLLSDCLLTAVKVLMNLTNDNPVGCQQIAACGGLETMSLLIANHFPSFSSSLSHLCVSFDVKHQDDRHLTDQELDFLVAILGLLVNLVEKDGHNRSQLAAARVSLPNSDGLEESHADNVEEAMLEGEKEAEKMIVEAYAALVLAFLSTESKSIRAAIADCLPDHNIAILVPVLERFVDVRAHVDWIASA</sequence>
<name>A0A5C7GRC3_9ROSI</name>
<comment type="caution">
    <text evidence="4">The sequence shown here is derived from an EMBL/GenBank/DDBJ whole genome shotgun (WGS) entry which is preliminary data.</text>
</comment>
<gene>
    <name evidence="4" type="ORF">EZV62_026648</name>
</gene>